<dbReference type="AlphaFoldDB" id="A0A397GJS4"/>
<evidence type="ECO:0000313" key="2">
    <source>
        <dbReference type="EMBL" id="RHZ48280.1"/>
    </source>
</evidence>
<dbReference type="Proteomes" id="UP000266861">
    <property type="component" value="Unassembled WGS sequence"/>
</dbReference>
<reference evidence="2 3" key="1">
    <citation type="submission" date="2018-08" db="EMBL/GenBank/DDBJ databases">
        <title>Genome and evolution of the arbuscular mycorrhizal fungus Diversispora epigaea (formerly Glomus versiforme) and its bacterial endosymbionts.</title>
        <authorList>
            <person name="Sun X."/>
            <person name="Fei Z."/>
            <person name="Harrison M."/>
        </authorList>
    </citation>
    <scope>NUCLEOTIDE SEQUENCE [LARGE SCALE GENOMIC DNA]</scope>
    <source>
        <strain evidence="2 3">IT104</strain>
    </source>
</reference>
<dbReference type="GO" id="GO:0005524">
    <property type="term" value="F:ATP binding"/>
    <property type="evidence" value="ECO:0007669"/>
    <property type="project" value="InterPro"/>
</dbReference>
<sequence length="165" mass="18734">MGTNNMRGNIVHRDFHPGNILKIISSSNSSLYISDFGLTLEVISGGRIYKVYSYAFVAYELFTGLPPYHDVSHDKDLAFFAILELHIEAEEFSKNLTTYTTTPTNYKTHPKAIYTSRLFNFSDIPKPKNDENFEKKLEELTIEQLGLLTGRTQNTVAAAMMLPPY</sequence>
<evidence type="ECO:0000313" key="3">
    <source>
        <dbReference type="Proteomes" id="UP000266861"/>
    </source>
</evidence>
<evidence type="ECO:0000259" key="1">
    <source>
        <dbReference type="PROSITE" id="PS50011"/>
    </source>
</evidence>
<organism evidence="2 3">
    <name type="scientific">Diversispora epigaea</name>
    <dbReference type="NCBI Taxonomy" id="1348612"/>
    <lineage>
        <taxon>Eukaryota</taxon>
        <taxon>Fungi</taxon>
        <taxon>Fungi incertae sedis</taxon>
        <taxon>Mucoromycota</taxon>
        <taxon>Glomeromycotina</taxon>
        <taxon>Glomeromycetes</taxon>
        <taxon>Diversisporales</taxon>
        <taxon>Diversisporaceae</taxon>
        <taxon>Diversispora</taxon>
    </lineage>
</organism>
<dbReference type="InterPro" id="IPR011009">
    <property type="entry name" value="Kinase-like_dom_sf"/>
</dbReference>
<dbReference type="Gene3D" id="1.10.510.10">
    <property type="entry name" value="Transferase(Phosphotransferase) domain 1"/>
    <property type="match status" value="1"/>
</dbReference>
<dbReference type="SUPFAM" id="SSF56112">
    <property type="entry name" value="Protein kinase-like (PK-like)"/>
    <property type="match status" value="1"/>
</dbReference>
<accession>A0A397GJS4</accession>
<protein>
    <recommendedName>
        <fullName evidence="1">Protein kinase domain-containing protein</fullName>
    </recommendedName>
</protein>
<dbReference type="InterPro" id="IPR000719">
    <property type="entry name" value="Prot_kinase_dom"/>
</dbReference>
<gene>
    <name evidence="2" type="ORF">Glove_553g25</name>
</gene>
<comment type="caution">
    <text evidence="2">The sequence shown here is derived from an EMBL/GenBank/DDBJ whole genome shotgun (WGS) entry which is preliminary data.</text>
</comment>
<feature type="domain" description="Protein kinase" evidence="1">
    <location>
        <begin position="1"/>
        <end position="165"/>
    </location>
</feature>
<keyword evidence="3" id="KW-1185">Reference proteome</keyword>
<dbReference type="GO" id="GO:0004672">
    <property type="term" value="F:protein kinase activity"/>
    <property type="evidence" value="ECO:0007669"/>
    <property type="project" value="InterPro"/>
</dbReference>
<dbReference type="EMBL" id="PQFF01000471">
    <property type="protein sequence ID" value="RHZ48280.1"/>
    <property type="molecule type" value="Genomic_DNA"/>
</dbReference>
<name>A0A397GJS4_9GLOM</name>
<dbReference type="PROSITE" id="PS50011">
    <property type="entry name" value="PROTEIN_KINASE_DOM"/>
    <property type="match status" value="1"/>
</dbReference>
<proteinExistence type="predicted"/>